<evidence type="ECO:0000313" key="7">
    <source>
        <dbReference type="EMBL" id="CUS14441.1"/>
    </source>
</evidence>
<evidence type="ECO:0000256" key="6">
    <source>
        <dbReference type="RuleBase" id="RU361156"/>
    </source>
</evidence>
<evidence type="ECO:0000256" key="1">
    <source>
        <dbReference type="ARBA" id="ARBA00009431"/>
    </source>
</evidence>
<keyword evidence="2 6" id="KW-0121">Carboxypeptidase</keyword>
<evidence type="ECO:0000256" key="2">
    <source>
        <dbReference type="ARBA" id="ARBA00022645"/>
    </source>
</evidence>
<feature type="chain" id="PRO_5011832382" description="Carboxypeptidase" evidence="6">
    <location>
        <begin position="19"/>
        <end position="516"/>
    </location>
</feature>
<proteinExistence type="inferred from homology"/>
<evidence type="ECO:0000256" key="3">
    <source>
        <dbReference type="ARBA" id="ARBA00022670"/>
    </source>
</evidence>
<dbReference type="GO" id="GO:0006508">
    <property type="term" value="P:proteolysis"/>
    <property type="evidence" value="ECO:0007669"/>
    <property type="project" value="UniProtKB-KW"/>
</dbReference>
<name>A0A292Q5T0_9PEZI</name>
<feature type="signal peptide" evidence="6">
    <location>
        <begin position="1"/>
        <end position="18"/>
    </location>
</feature>
<dbReference type="InterPro" id="IPR029058">
    <property type="entry name" value="AB_hydrolase_fold"/>
</dbReference>
<evidence type="ECO:0000313" key="8">
    <source>
        <dbReference type="Proteomes" id="UP001412239"/>
    </source>
</evidence>
<dbReference type="GO" id="GO:0004185">
    <property type="term" value="F:serine-type carboxypeptidase activity"/>
    <property type="evidence" value="ECO:0007669"/>
    <property type="project" value="UniProtKB-UniRule"/>
</dbReference>
<dbReference type="PANTHER" id="PTHR11802:SF479">
    <property type="entry name" value="CARBOXYPEPTIDASE"/>
    <property type="match status" value="1"/>
</dbReference>
<accession>A0A292Q5T0</accession>
<keyword evidence="3 6" id="KW-0645">Protease</keyword>
<evidence type="ECO:0000256" key="4">
    <source>
        <dbReference type="ARBA" id="ARBA00022801"/>
    </source>
</evidence>
<dbReference type="PRINTS" id="PR00724">
    <property type="entry name" value="CRBOXYPTASEC"/>
</dbReference>
<keyword evidence="6" id="KW-0732">Signal</keyword>
<dbReference type="Proteomes" id="UP001412239">
    <property type="component" value="Unassembled WGS sequence"/>
</dbReference>
<dbReference type="InterPro" id="IPR018202">
    <property type="entry name" value="Ser_caboxypep_ser_AS"/>
</dbReference>
<reference evidence="7" key="1">
    <citation type="submission" date="2015-10" db="EMBL/GenBank/DDBJ databases">
        <authorList>
            <person name="Regsiter A."/>
            <person name="william w."/>
        </authorList>
    </citation>
    <scope>NUCLEOTIDE SEQUENCE</scope>
    <source>
        <strain evidence="7">Montdore</strain>
    </source>
</reference>
<dbReference type="PANTHER" id="PTHR11802">
    <property type="entry name" value="SERINE PROTEASE FAMILY S10 SERINE CARBOXYPEPTIDASE"/>
    <property type="match status" value="1"/>
</dbReference>
<dbReference type="EMBL" id="LN890959">
    <property type="protein sequence ID" value="CUS14441.1"/>
    <property type="molecule type" value="Genomic_DNA"/>
</dbReference>
<dbReference type="InterPro" id="IPR001563">
    <property type="entry name" value="Peptidase_S10"/>
</dbReference>
<dbReference type="SUPFAM" id="SSF53474">
    <property type="entry name" value="alpha/beta-Hydrolases"/>
    <property type="match status" value="1"/>
</dbReference>
<keyword evidence="8" id="KW-1185">Reference proteome</keyword>
<dbReference type="Pfam" id="PF00450">
    <property type="entry name" value="Peptidase_S10"/>
    <property type="match status" value="2"/>
</dbReference>
<gene>
    <name evidence="7" type="ORF">GSTUAT00001492001</name>
</gene>
<evidence type="ECO:0000256" key="5">
    <source>
        <dbReference type="ARBA" id="ARBA00023180"/>
    </source>
</evidence>
<dbReference type="Gene3D" id="3.40.50.1820">
    <property type="entry name" value="alpha/beta hydrolase"/>
    <property type="match status" value="2"/>
</dbReference>
<dbReference type="AlphaFoldDB" id="A0A292Q5T0"/>
<keyword evidence="4 6" id="KW-0378">Hydrolase</keyword>
<comment type="similarity">
    <text evidence="1 6">Belongs to the peptidase S10 family.</text>
</comment>
<sequence length="516" mass="58836">MLQRLTIAILALTGIVSAMGPVDTIRQHPELAKRAQFETRNEPESEVNERRSKSKYYNSNTAKYWVNGNKIPDVNFDVGESYAGLMPISKDKNETRQLWFWFFPTTGTVDDELVIWLNGGPGCTVKAVLKDFYRKTDPSPGKRSPRPLPICLHKKLTRAGNRQYGTYKPSSRIDQPVGTGFSQGVPDATSEEDIAVKFLGFLENFIKTFGFENKKIYLTGESYAGYYVTYILDAMYNKNDTKLFDPRGLMIYNPTLSEWVVHEQIPMVPFVDYWARLLALNETTMDRLHDMADKCGYTSYLNENMLFPPRGPLPTPPHIFTPEECDVWRAALRAATLVNPCFNVYHITTTCPILWDVLGYPGTNHFLPEGAEIYFNRTDVQKAINAPHMNWEECSGDLVFPNGDPSDPPNYSLLPRLIDKLERTVIGHGILDFRFPINGTLLSIQNMTWGGKQGFQTKPTEPFIVPYDSQGIMGVVHTERKLTWVEIEWCGHMVPQYQPGVAYRQLEYLLGRIDKL</sequence>
<organism evidence="7 8">
    <name type="scientific">Tuber aestivum</name>
    <name type="common">summer truffle</name>
    <dbReference type="NCBI Taxonomy" id="59557"/>
    <lineage>
        <taxon>Eukaryota</taxon>
        <taxon>Fungi</taxon>
        <taxon>Dikarya</taxon>
        <taxon>Ascomycota</taxon>
        <taxon>Pezizomycotina</taxon>
        <taxon>Pezizomycetes</taxon>
        <taxon>Pezizales</taxon>
        <taxon>Tuberaceae</taxon>
        <taxon>Tuber</taxon>
    </lineage>
</organism>
<keyword evidence="5" id="KW-0325">Glycoprotein</keyword>
<dbReference type="EC" id="3.4.16.-" evidence="6"/>
<protein>
    <recommendedName>
        <fullName evidence="6">Carboxypeptidase</fullName>
        <ecNumber evidence="6">3.4.16.-</ecNumber>
    </recommendedName>
</protein>
<dbReference type="PROSITE" id="PS00131">
    <property type="entry name" value="CARBOXYPEPT_SER_SER"/>
    <property type="match status" value="1"/>
</dbReference>